<organism evidence="1 2">
    <name type="scientific">Tenggerimyces flavus</name>
    <dbReference type="NCBI Taxonomy" id="1708749"/>
    <lineage>
        <taxon>Bacteria</taxon>
        <taxon>Bacillati</taxon>
        <taxon>Actinomycetota</taxon>
        <taxon>Actinomycetes</taxon>
        <taxon>Propionibacteriales</taxon>
        <taxon>Nocardioidaceae</taxon>
        <taxon>Tenggerimyces</taxon>
    </lineage>
</organism>
<name>A0ABV7YM16_9ACTN</name>
<proteinExistence type="predicted"/>
<dbReference type="InterPro" id="IPR014710">
    <property type="entry name" value="RmlC-like_jellyroll"/>
</dbReference>
<dbReference type="EMBL" id="JBHRZH010000043">
    <property type="protein sequence ID" value="MFC3765874.1"/>
    <property type="molecule type" value="Genomic_DNA"/>
</dbReference>
<dbReference type="InterPro" id="IPR011051">
    <property type="entry name" value="RmlC_Cupin_sf"/>
</dbReference>
<gene>
    <name evidence="1" type="ORF">ACFOUW_33920</name>
</gene>
<comment type="caution">
    <text evidence="1">The sequence shown here is derived from an EMBL/GenBank/DDBJ whole genome shotgun (WGS) entry which is preliminary data.</text>
</comment>
<accession>A0ABV7YM16</accession>
<evidence type="ECO:0000313" key="1">
    <source>
        <dbReference type="EMBL" id="MFC3765874.1"/>
    </source>
</evidence>
<dbReference type="InterPro" id="IPR010424">
    <property type="entry name" value="EutQ"/>
</dbReference>
<dbReference type="SUPFAM" id="SSF51182">
    <property type="entry name" value="RmlC-like cupins"/>
    <property type="match status" value="1"/>
</dbReference>
<reference evidence="2" key="1">
    <citation type="journal article" date="2019" name="Int. J. Syst. Evol. Microbiol.">
        <title>The Global Catalogue of Microorganisms (GCM) 10K type strain sequencing project: providing services to taxonomists for standard genome sequencing and annotation.</title>
        <authorList>
            <consortium name="The Broad Institute Genomics Platform"/>
            <consortium name="The Broad Institute Genome Sequencing Center for Infectious Disease"/>
            <person name="Wu L."/>
            <person name="Ma J."/>
        </authorList>
    </citation>
    <scope>NUCLEOTIDE SEQUENCE [LARGE SCALE GENOMIC DNA]</scope>
    <source>
        <strain evidence="2">CGMCC 4.7241</strain>
    </source>
</reference>
<evidence type="ECO:0000313" key="2">
    <source>
        <dbReference type="Proteomes" id="UP001595699"/>
    </source>
</evidence>
<protein>
    <submittedName>
        <fullName evidence="1">AraC family ligand binding domain-containing protein</fullName>
    </submittedName>
</protein>
<dbReference type="Gene3D" id="2.60.120.10">
    <property type="entry name" value="Jelly Rolls"/>
    <property type="match status" value="1"/>
</dbReference>
<keyword evidence="2" id="KW-1185">Reference proteome</keyword>
<dbReference type="RefSeq" id="WP_205121136.1">
    <property type="nucleotide sequence ID" value="NZ_JAFBCM010000001.1"/>
</dbReference>
<dbReference type="Proteomes" id="UP001595699">
    <property type="component" value="Unassembled WGS sequence"/>
</dbReference>
<sequence length="135" mass="15157">MTRVEHFTSSDKALTWFRRGDQDLRLADALDHTSDAKMSVGFVHHGAGESNEWIVAYDEALIVTKGRFTVHTKDGDYTAGPGEIIYLYAGTELTYHAEHEATEVVYVTYPHWLRATEQAAHAAKLDEYQPVTDNG</sequence>
<dbReference type="Pfam" id="PF06249">
    <property type="entry name" value="EutQ"/>
    <property type="match status" value="1"/>
</dbReference>